<dbReference type="OMA" id="GLIIFWE"/>
<sequence length="144" mass="16135">MKKGQILITVLLVTAIISLIFSGLIIFWEGNISKTQAQIAEKQALYLAEGMAEIAIYSLIWFTNIPTYTSFGPTTFSYTDFYGVAKSDLTYSATESYFVINALSNITVVYTGQTYTYSRGLKIEGLRSRTSAPYSITILSWTEW</sequence>
<dbReference type="EMBL" id="DTDV01000005">
    <property type="protein sequence ID" value="HGK23023.1"/>
    <property type="molecule type" value="Genomic_DNA"/>
</dbReference>
<proteinExistence type="predicted"/>
<organism evidence="2">
    <name type="scientific">Dictyoglomus thermophilum</name>
    <dbReference type="NCBI Taxonomy" id="14"/>
    <lineage>
        <taxon>Bacteria</taxon>
        <taxon>Pseudomonadati</taxon>
        <taxon>Dictyoglomota</taxon>
        <taxon>Dictyoglomia</taxon>
        <taxon>Dictyoglomales</taxon>
        <taxon>Dictyoglomaceae</taxon>
        <taxon>Dictyoglomus</taxon>
    </lineage>
</organism>
<keyword evidence="1" id="KW-0812">Transmembrane</keyword>
<feature type="transmembrane region" description="Helical" evidence="1">
    <location>
        <begin position="6"/>
        <end position="28"/>
    </location>
</feature>
<comment type="caution">
    <text evidence="2">The sequence shown here is derived from an EMBL/GenBank/DDBJ whole genome shotgun (WGS) entry which is preliminary data.</text>
</comment>
<name>A0A7C2GG61_DICTH</name>
<dbReference type="RefSeq" id="WP_012548574.1">
    <property type="nucleotide sequence ID" value="NZ_VTFL01000005.1"/>
</dbReference>
<protein>
    <submittedName>
        <fullName evidence="2">Uncharacterized protein</fullName>
    </submittedName>
</protein>
<reference evidence="2" key="1">
    <citation type="journal article" date="2020" name="mSystems">
        <title>Genome- and Community-Level Interaction Insights into Carbon Utilization and Element Cycling Functions of Hydrothermarchaeota in Hydrothermal Sediment.</title>
        <authorList>
            <person name="Zhou Z."/>
            <person name="Liu Y."/>
            <person name="Xu W."/>
            <person name="Pan J."/>
            <person name="Luo Z.H."/>
            <person name="Li M."/>
        </authorList>
    </citation>
    <scope>NUCLEOTIDE SEQUENCE [LARGE SCALE GENOMIC DNA]</scope>
    <source>
        <strain evidence="2">SpSt-70</strain>
    </source>
</reference>
<evidence type="ECO:0000313" key="2">
    <source>
        <dbReference type="EMBL" id="HGK23023.1"/>
    </source>
</evidence>
<keyword evidence="1" id="KW-0472">Membrane</keyword>
<keyword evidence="1" id="KW-1133">Transmembrane helix</keyword>
<accession>A0A7C2GG61</accession>
<gene>
    <name evidence="2" type="ORF">ENU78_01005</name>
</gene>
<dbReference type="AlphaFoldDB" id="A0A7C2GG61"/>
<evidence type="ECO:0000256" key="1">
    <source>
        <dbReference type="SAM" id="Phobius"/>
    </source>
</evidence>